<dbReference type="GO" id="GO:0016874">
    <property type="term" value="F:ligase activity"/>
    <property type="evidence" value="ECO:0007669"/>
    <property type="project" value="UniProtKB-KW"/>
</dbReference>
<accession>A0ABZ2HLD4</accession>
<dbReference type="Gene3D" id="3.40.50.261">
    <property type="entry name" value="Succinyl-CoA synthetase domains"/>
    <property type="match status" value="2"/>
</dbReference>
<dbReference type="EMBL" id="CP146069">
    <property type="protein sequence ID" value="WWR47599.1"/>
    <property type="molecule type" value="Genomic_DNA"/>
</dbReference>
<evidence type="ECO:0000313" key="4">
    <source>
        <dbReference type="Proteomes" id="UP001364156"/>
    </source>
</evidence>
<dbReference type="Gene3D" id="3.30.470.20">
    <property type="entry name" value="ATP-grasp fold, B domain"/>
    <property type="match status" value="1"/>
</dbReference>
<evidence type="ECO:0000313" key="3">
    <source>
        <dbReference type="EMBL" id="WWR47599.1"/>
    </source>
</evidence>
<keyword evidence="4" id="KW-1185">Reference proteome</keyword>
<dbReference type="PANTHER" id="PTHR42793:SF4">
    <property type="entry name" value="BLL6376 PROTEIN"/>
    <property type="match status" value="1"/>
</dbReference>
<dbReference type="InterPro" id="IPR032875">
    <property type="entry name" value="Succ_CoA_lig_flav_dom"/>
</dbReference>
<dbReference type="InterPro" id="IPR013815">
    <property type="entry name" value="ATP_grasp_subdomain_1"/>
</dbReference>
<keyword evidence="1" id="KW-0816">Tricarboxylic acid cycle</keyword>
<protein>
    <submittedName>
        <fullName evidence="3">Acetate--CoA ligase family protein</fullName>
    </submittedName>
</protein>
<proteinExistence type="predicted"/>
<name>A0ABZ2HLD4_9RHOB</name>
<dbReference type="RefSeq" id="WP_338550428.1">
    <property type="nucleotide sequence ID" value="NZ_CP146069.1"/>
</dbReference>
<dbReference type="InterPro" id="IPR016102">
    <property type="entry name" value="Succinyl-CoA_synth-like"/>
</dbReference>
<dbReference type="InterPro" id="IPR036291">
    <property type="entry name" value="NAD(P)-bd_dom_sf"/>
</dbReference>
<evidence type="ECO:0000256" key="1">
    <source>
        <dbReference type="ARBA" id="ARBA00022532"/>
    </source>
</evidence>
<dbReference type="SUPFAM" id="SSF52210">
    <property type="entry name" value="Succinyl-CoA synthetase domains"/>
    <property type="match status" value="2"/>
</dbReference>
<reference evidence="3 4" key="1">
    <citation type="submission" date="2023-10" db="EMBL/GenBank/DDBJ databases">
        <title>Roseovarius strain S88 nov., isolated from a marine algae.</title>
        <authorList>
            <person name="Lee M.W."/>
            <person name="Lee J.K."/>
            <person name="Kim J.M."/>
            <person name="Choi D.G."/>
            <person name="Baek J.H."/>
            <person name="Bayburt H."/>
            <person name="Jung J.J."/>
            <person name="Han D.M."/>
            <person name="Jeon C.O."/>
        </authorList>
    </citation>
    <scope>NUCLEOTIDE SEQUENCE [LARGE SCALE GENOMIC DNA]</scope>
    <source>
        <strain evidence="3 4">S88</strain>
    </source>
</reference>
<dbReference type="PANTHER" id="PTHR42793">
    <property type="entry name" value="COA BINDING DOMAIN CONTAINING PROTEIN"/>
    <property type="match status" value="1"/>
</dbReference>
<gene>
    <name evidence="3" type="ORF">RZ517_05355</name>
</gene>
<dbReference type="SMART" id="SM00881">
    <property type="entry name" value="CoA_binding"/>
    <property type="match status" value="1"/>
</dbReference>
<keyword evidence="3" id="KW-0436">Ligase</keyword>
<evidence type="ECO:0000259" key="2">
    <source>
        <dbReference type="SMART" id="SM00881"/>
    </source>
</evidence>
<dbReference type="Pfam" id="PF13607">
    <property type="entry name" value="Succ_CoA_lig"/>
    <property type="match status" value="1"/>
</dbReference>
<dbReference type="Gene3D" id="3.40.50.720">
    <property type="entry name" value="NAD(P)-binding Rossmann-like Domain"/>
    <property type="match status" value="1"/>
</dbReference>
<dbReference type="Pfam" id="PF13549">
    <property type="entry name" value="ATP-grasp_5"/>
    <property type="match status" value="1"/>
</dbReference>
<organism evidence="3 4">
    <name type="scientific">Roseovarius phycicola</name>
    <dbReference type="NCBI Taxonomy" id="3080976"/>
    <lineage>
        <taxon>Bacteria</taxon>
        <taxon>Pseudomonadati</taxon>
        <taxon>Pseudomonadota</taxon>
        <taxon>Alphaproteobacteria</taxon>
        <taxon>Rhodobacterales</taxon>
        <taxon>Roseobacteraceae</taxon>
        <taxon>Roseovarius</taxon>
    </lineage>
</organism>
<sequence length="698" mass="73159">MTPAKRQNFERLLNPRHIAFVGGADAVVAVGETRRAGFQGQMWVVNPKRDTLAGIACVPQLEDLPEAPDAVFLAIPAAAVSDAVRRLAQMGAGGIVCYSAGFGEAHAAGRALEEDVRAALGDMVLIGPNCYGLINYIGKSALWPFAHGGSCPGYGAAIITQSGMFSSDITMSQRSLPMAYMMSVGNQADLGLTELVDLLCDREEVRAIGLHIEGLSDVPAFERVSLKALQAGKPIVALKTGRSAIGQSLTLSHTGSLAGSNELYEALFARTGIISVTNPSQFLETLKYLCVVGAPDGKEVLGFTCSGGGATMLADHGEAIGLRFAGFDATAQDVLADLLPPIATVSNPLDYTTPIWGQPEHTRPVFAKALELAQAQATVLVQDYPAPGLDETEQLYLNDGLAFAEAAAKTGVPAAICATIPENMGAHIREAFLARGVAPMQGIHETLNAIRDAVWWSTARKRISSAAPKPLILAASPIHTRILSEAAAKDRLADAGFPVPAGRQVPGEELASAARDFAYPAVLKMMGPALAHKTEAGAVALNLSCPDALLKAADDMRDAVARYSDQAVTDSFLVEPMAAPPLAELVVGIRHDAQFGLAMTLGSGGVLVELVGDAVSLLLPAIPEDIEDALNGLRVARLLEGFRGQPTADKNAVVAALCALADFAIAHVDEIAEIEINPLFVYEKGVMAVDALIQTCEP</sequence>
<dbReference type="Pfam" id="PF13380">
    <property type="entry name" value="CoA_binding_2"/>
    <property type="match status" value="1"/>
</dbReference>
<dbReference type="Gene3D" id="3.30.1490.20">
    <property type="entry name" value="ATP-grasp fold, A domain"/>
    <property type="match status" value="1"/>
</dbReference>
<dbReference type="InterPro" id="IPR003781">
    <property type="entry name" value="CoA-bd"/>
</dbReference>
<feature type="domain" description="CoA-binding" evidence="2">
    <location>
        <begin position="12"/>
        <end position="102"/>
    </location>
</feature>
<dbReference type="Proteomes" id="UP001364156">
    <property type="component" value="Chromosome"/>
</dbReference>
<dbReference type="SUPFAM" id="SSF56059">
    <property type="entry name" value="Glutathione synthetase ATP-binding domain-like"/>
    <property type="match status" value="1"/>
</dbReference>
<dbReference type="SUPFAM" id="SSF51735">
    <property type="entry name" value="NAD(P)-binding Rossmann-fold domains"/>
    <property type="match status" value="1"/>
</dbReference>